<sequence length="110" mass="11751">MVGERSYSLYLIQQVADWAIATLVPVFGTPRLLSAVAVVLCSAVMADLVHRWVEQPGIELGRRFVSRPGWRPSAVVPPVTRTAAAPDAFPGASLPPPRAVGARPVSAHRS</sequence>
<accession>A0A6J4PB64</accession>
<reference evidence="2" key="1">
    <citation type="submission" date="2020-02" db="EMBL/GenBank/DDBJ databases">
        <authorList>
            <person name="Meier V. D."/>
        </authorList>
    </citation>
    <scope>NUCLEOTIDE SEQUENCE</scope>
    <source>
        <strain evidence="2">AVDCRST_MAG66</strain>
    </source>
</reference>
<dbReference type="EMBL" id="CADCUS010000281">
    <property type="protein sequence ID" value="CAA9409329.1"/>
    <property type="molecule type" value="Genomic_DNA"/>
</dbReference>
<organism evidence="2">
    <name type="scientific">uncultured Pseudonocardia sp</name>
    <dbReference type="NCBI Taxonomy" id="211455"/>
    <lineage>
        <taxon>Bacteria</taxon>
        <taxon>Bacillati</taxon>
        <taxon>Actinomycetota</taxon>
        <taxon>Actinomycetes</taxon>
        <taxon>Pseudonocardiales</taxon>
        <taxon>Pseudonocardiaceae</taxon>
        <taxon>Pseudonocardia</taxon>
        <taxon>environmental samples</taxon>
    </lineage>
</organism>
<name>A0A6J4PB64_9PSEU</name>
<evidence type="ECO:0000313" key="2">
    <source>
        <dbReference type="EMBL" id="CAA9409329.1"/>
    </source>
</evidence>
<feature type="region of interest" description="Disordered" evidence="1">
    <location>
        <begin position="86"/>
        <end position="110"/>
    </location>
</feature>
<dbReference type="AlphaFoldDB" id="A0A6J4PB64"/>
<protein>
    <submittedName>
        <fullName evidence="2">Uncharacterized protein</fullName>
    </submittedName>
</protein>
<gene>
    <name evidence="2" type="ORF">AVDCRST_MAG66-1949</name>
</gene>
<evidence type="ECO:0000256" key="1">
    <source>
        <dbReference type="SAM" id="MobiDB-lite"/>
    </source>
</evidence>
<proteinExistence type="predicted"/>